<dbReference type="CDD" id="cd03468">
    <property type="entry name" value="PolY_like"/>
    <property type="match status" value="1"/>
</dbReference>
<dbReference type="EMBL" id="BPQR01000025">
    <property type="protein sequence ID" value="GJE06213.1"/>
    <property type="molecule type" value="Genomic_DNA"/>
</dbReference>
<evidence type="ECO:0000256" key="1">
    <source>
        <dbReference type="ARBA" id="ARBA00022763"/>
    </source>
</evidence>
<evidence type="ECO:0000313" key="5">
    <source>
        <dbReference type="Proteomes" id="UP001055102"/>
    </source>
</evidence>
<keyword evidence="5" id="KW-1185">Reference proteome</keyword>
<organism evidence="4 5">
    <name type="scientific">Methylobacterium jeotgali</name>
    <dbReference type="NCBI Taxonomy" id="381630"/>
    <lineage>
        <taxon>Bacteria</taxon>
        <taxon>Pseudomonadati</taxon>
        <taxon>Pseudomonadota</taxon>
        <taxon>Alphaproteobacteria</taxon>
        <taxon>Hyphomicrobiales</taxon>
        <taxon>Methylobacteriaceae</taxon>
        <taxon>Methylobacterium</taxon>
    </lineage>
</organism>
<dbReference type="InterPro" id="IPR001126">
    <property type="entry name" value="UmuC"/>
</dbReference>
<dbReference type="SUPFAM" id="SSF56672">
    <property type="entry name" value="DNA/RNA polymerases"/>
    <property type="match status" value="1"/>
</dbReference>
<sequence length="471" mass="50867">MADQTGNKRVLAAVDQAARRLGLRPGMAVAHAQAAVPGLAVVEADPDADAVALEQLGVWCLRRYAPLVALDPPDGLWIEVAGAAHLFGDEDGLVEDLLTRLAQRALSASAGVADTPGAAWAVARFLPHEPVVPPGGHAAALVDLPVQALRLAIESADGLAQLGIERIGQLTQMPRAPLRLRFGPEPGLRLDQALGHALEPLVYLDWPEAPMARLVFADPIGAPETLARVTEHLLTDLCAELERRGIGARRIDLVFRRVDGLSRSLRVATIRPSRTVRHLVALLAERLALVDPGFGIDEAVLCATRTEWFDAAQADLGDLAEEPAESGLAELVDRLGARLGRGRVYRLAPRASALPERAVRRIDPLAGVEASWPADLPRPARLLAPPEPVAVTALAPDHPPALVVWRGRRLRIARADGPERVHGEWWRSEAEAGLVRDYYRVETVAGDRFWLFRDAPATEGGRWWLHGLGEA</sequence>
<dbReference type="InterPro" id="IPR045443">
    <property type="entry name" value="DUF6504"/>
</dbReference>
<evidence type="ECO:0000313" key="4">
    <source>
        <dbReference type="EMBL" id="GJE06213.1"/>
    </source>
</evidence>
<feature type="domain" description="DUF6504" evidence="3">
    <location>
        <begin position="394"/>
        <end position="466"/>
    </location>
</feature>
<dbReference type="InterPro" id="IPR050356">
    <property type="entry name" value="SulA_CellDiv_inhibitor"/>
</dbReference>
<dbReference type="Pfam" id="PF00817">
    <property type="entry name" value="IMS"/>
    <property type="match status" value="1"/>
</dbReference>
<evidence type="ECO:0000259" key="3">
    <source>
        <dbReference type="Pfam" id="PF20114"/>
    </source>
</evidence>
<comment type="caution">
    <text evidence="4">The sequence shown here is derived from an EMBL/GenBank/DDBJ whole genome shotgun (WGS) entry which is preliminary data.</text>
</comment>
<reference evidence="4" key="1">
    <citation type="journal article" date="2021" name="Front. Microbiol.">
        <title>Comprehensive Comparative Genomics and Phenotyping of Methylobacterium Species.</title>
        <authorList>
            <person name="Alessa O."/>
            <person name="Ogura Y."/>
            <person name="Fujitani Y."/>
            <person name="Takami H."/>
            <person name="Hayashi T."/>
            <person name="Sahin N."/>
            <person name="Tani A."/>
        </authorList>
    </citation>
    <scope>NUCLEOTIDE SEQUENCE</scope>
    <source>
        <strain evidence="4">LMG 23639</strain>
    </source>
</reference>
<protein>
    <submittedName>
        <fullName evidence="4">Protein ImuB</fullName>
    </submittedName>
</protein>
<name>A0ABQ4SWF9_9HYPH</name>
<dbReference type="PANTHER" id="PTHR35369:SF2">
    <property type="entry name" value="BLR3025 PROTEIN"/>
    <property type="match status" value="1"/>
</dbReference>
<dbReference type="PANTHER" id="PTHR35369">
    <property type="entry name" value="BLR3025 PROTEIN-RELATED"/>
    <property type="match status" value="1"/>
</dbReference>
<dbReference type="Pfam" id="PF20114">
    <property type="entry name" value="DUF6504"/>
    <property type="match status" value="1"/>
</dbReference>
<proteinExistence type="predicted"/>
<accession>A0ABQ4SWF9</accession>
<reference evidence="4" key="2">
    <citation type="submission" date="2021-08" db="EMBL/GenBank/DDBJ databases">
        <authorList>
            <person name="Tani A."/>
            <person name="Ola A."/>
            <person name="Ogura Y."/>
            <person name="Katsura K."/>
            <person name="Hayashi T."/>
        </authorList>
    </citation>
    <scope>NUCLEOTIDE SEQUENCE</scope>
    <source>
        <strain evidence="4">LMG 23639</strain>
    </source>
</reference>
<keyword evidence="1" id="KW-0227">DNA damage</keyword>
<feature type="domain" description="UmuC" evidence="2">
    <location>
        <begin position="8"/>
        <end position="122"/>
    </location>
</feature>
<evidence type="ECO:0000259" key="2">
    <source>
        <dbReference type="Pfam" id="PF00817"/>
    </source>
</evidence>
<dbReference type="Proteomes" id="UP001055102">
    <property type="component" value="Unassembled WGS sequence"/>
</dbReference>
<dbReference type="InterPro" id="IPR043502">
    <property type="entry name" value="DNA/RNA_pol_sf"/>
</dbReference>
<gene>
    <name evidence="4" type="primary">imuB</name>
    <name evidence="4" type="ORF">AOPFMNJM_1527</name>
</gene>